<keyword evidence="2" id="KW-1185">Reference proteome</keyword>
<dbReference type="Proteomes" id="UP001143463">
    <property type="component" value="Unassembled WGS sequence"/>
</dbReference>
<evidence type="ECO:0000313" key="2">
    <source>
        <dbReference type="Proteomes" id="UP001143463"/>
    </source>
</evidence>
<name>A0A9W6KYY1_9PSEU</name>
<gene>
    <name evidence="1" type="ORF">GCM10017577_01450</name>
</gene>
<dbReference type="EMBL" id="BSFQ01000001">
    <property type="protein sequence ID" value="GLL09005.1"/>
    <property type="molecule type" value="Genomic_DNA"/>
</dbReference>
<accession>A0A9W6KYY1</accession>
<reference evidence="1" key="1">
    <citation type="journal article" date="2014" name="Int. J. Syst. Evol. Microbiol.">
        <title>Complete genome sequence of Corynebacterium casei LMG S-19264T (=DSM 44701T), isolated from a smear-ripened cheese.</title>
        <authorList>
            <consortium name="US DOE Joint Genome Institute (JGI-PGF)"/>
            <person name="Walter F."/>
            <person name="Albersmeier A."/>
            <person name="Kalinowski J."/>
            <person name="Ruckert C."/>
        </authorList>
    </citation>
    <scope>NUCLEOTIDE SEQUENCE</scope>
    <source>
        <strain evidence="1">VKM Ac-1069</strain>
    </source>
</reference>
<protein>
    <recommendedName>
        <fullName evidence="3">Uridine kinase</fullName>
    </recommendedName>
</protein>
<evidence type="ECO:0000313" key="1">
    <source>
        <dbReference type="EMBL" id="GLL09005.1"/>
    </source>
</evidence>
<comment type="caution">
    <text evidence="1">The sequence shown here is derived from an EMBL/GenBank/DDBJ whole genome shotgun (WGS) entry which is preliminary data.</text>
</comment>
<proteinExistence type="predicted"/>
<sequence length="209" mass="23226">MSPTRSIRAVSREALAEHLVERTDALPGRVRVAIDGPPPTATAELAEAVAEGLRLRGRETVVVRAGDFLRPASLRLEYGHHDEDMYLDGWLDEGALRREVLDPAGPHGAGRVLPRLWDAERDRAYREDYRELGPAGVVLVSGALLLGRGLPFELVAHLHMGRAALARRTPPEERWTLPVFERYSRERDPSGAADVLVMADHPERPAMRE</sequence>
<dbReference type="InterPro" id="IPR027417">
    <property type="entry name" value="P-loop_NTPase"/>
</dbReference>
<dbReference type="AlphaFoldDB" id="A0A9W6KYY1"/>
<reference evidence="1" key="2">
    <citation type="submission" date="2023-01" db="EMBL/GenBank/DDBJ databases">
        <authorList>
            <person name="Sun Q."/>
            <person name="Evtushenko L."/>
        </authorList>
    </citation>
    <scope>NUCLEOTIDE SEQUENCE</scope>
    <source>
        <strain evidence="1">VKM Ac-1069</strain>
    </source>
</reference>
<dbReference type="Gene3D" id="3.40.50.300">
    <property type="entry name" value="P-loop containing nucleotide triphosphate hydrolases"/>
    <property type="match status" value="1"/>
</dbReference>
<dbReference type="RefSeq" id="WP_231498090.1">
    <property type="nucleotide sequence ID" value="NZ_BAAAUZ010000015.1"/>
</dbReference>
<evidence type="ECO:0008006" key="3">
    <source>
        <dbReference type="Google" id="ProtNLM"/>
    </source>
</evidence>
<organism evidence="1 2">
    <name type="scientific">Pseudonocardia halophobica</name>
    <dbReference type="NCBI Taxonomy" id="29401"/>
    <lineage>
        <taxon>Bacteria</taxon>
        <taxon>Bacillati</taxon>
        <taxon>Actinomycetota</taxon>
        <taxon>Actinomycetes</taxon>
        <taxon>Pseudonocardiales</taxon>
        <taxon>Pseudonocardiaceae</taxon>
        <taxon>Pseudonocardia</taxon>
    </lineage>
</organism>